<dbReference type="EMBL" id="JBBKAR010000039">
    <property type="protein sequence ID" value="MEJ8305188.1"/>
    <property type="molecule type" value="Genomic_DNA"/>
</dbReference>
<evidence type="ECO:0000313" key="2">
    <source>
        <dbReference type="Proteomes" id="UP001380953"/>
    </source>
</evidence>
<comment type="caution">
    <text evidence="1">The sequence shown here is derived from an EMBL/GenBank/DDBJ whole genome shotgun (WGS) entry which is preliminary data.</text>
</comment>
<accession>A0ACC6PE03</accession>
<keyword evidence="2" id="KW-1185">Reference proteome</keyword>
<proteinExistence type="predicted"/>
<protein>
    <submittedName>
        <fullName evidence="1">Succinylglutamate desuccinylase/aspartoacylase family protein</fullName>
    </submittedName>
</protein>
<dbReference type="Proteomes" id="UP001380953">
    <property type="component" value="Unassembled WGS sequence"/>
</dbReference>
<sequence length="335" mass="36544">MQTDRLYHTLEQAVKYQAGGTIVRINETWEDQSLVLFRAYGEQAGPTIWIQAAVHGDEHDGVIACMRLMSDLCLDKLHGSLVIFPIANASALLAGTNGSPIDGVNLNRVFTERIGTDKHIANSYSYRYGRWLAEKIKTHADVLIDLHGGGQWLEVCPFAMVASDDGAAYATAIEALEPVPLTAIYSCSSSGKGMLINEICRAGIPSILLESGGGSSWGEGGVQTHLEGVRILLDRFKSYPVAYSDFSASQRHHKNRILSISEVVELRFETDGLRTLRREAGEIVRKGDRLINVLTYPALAEESLRCPIEQGVILSIHTASSVRSGGYAVMLGKLT</sequence>
<organism evidence="1 2">
    <name type="scientific">Saccharibacillus sacchari</name>
    <dbReference type="NCBI Taxonomy" id="456493"/>
    <lineage>
        <taxon>Bacteria</taxon>
        <taxon>Bacillati</taxon>
        <taxon>Bacillota</taxon>
        <taxon>Bacilli</taxon>
        <taxon>Bacillales</taxon>
        <taxon>Paenibacillaceae</taxon>
        <taxon>Saccharibacillus</taxon>
    </lineage>
</organism>
<reference evidence="1" key="1">
    <citation type="submission" date="2024-03" db="EMBL/GenBank/DDBJ databases">
        <title>Whole genome sequecning of epiphytes from Marcgravia umbellata leaves.</title>
        <authorList>
            <person name="Kumar G."/>
            <person name="Savka M.A."/>
        </authorList>
    </citation>
    <scope>NUCLEOTIDE SEQUENCE</scope>
    <source>
        <strain evidence="1">RIT_BL5</strain>
    </source>
</reference>
<evidence type="ECO:0000313" key="1">
    <source>
        <dbReference type="EMBL" id="MEJ8305188.1"/>
    </source>
</evidence>
<name>A0ACC6PE03_9BACL</name>
<gene>
    <name evidence="1" type="ORF">WKI47_14880</name>
</gene>